<evidence type="ECO:0000313" key="2">
    <source>
        <dbReference type="WBParaSite" id="ECPE_0000344001-mRNA-1"/>
    </source>
</evidence>
<dbReference type="PANTHER" id="PTHR21178">
    <property type="entry name" value="CILIA- AND FLAGELLA-ASSOCIATED PROTEIN 61"/>
    <property type="match status" value="1"/>
</dbReference>
<sequence length="203" mass="23227">LIKAEIQMGRNFSLAQWNDSIGDEVDMIKVVTFTSEHKPLKLHCRALFAFHEKTVDYDFFTATNDACLVFDSRLVVDINFHTNDPAIRAAGPVTKLQRIYYNDMWRHELGNSREVGQNLGQQLLDLFNPFKNTPADPIRDGCHLLPVFEHPKIVSCELPGGYYYLSVTKPDLYAPLEKRMQSEDFVSMATKTNVKHSSVWACE</sequence>
<dbReference type="WBParaSite" id="ECPE_0000344001-mRNA-1">
    <property type="protein sequence ID" value="ECPE_0000344001-mRNA-1"/>
    <property type="gene ID" value="ECPE_0000344001"/>
</dbReference>
<reference evidence="2" key="1">
    <citation type="submission" date="2016-06" db="UniProtKB">
        <authorList>
            <consortium name="WormBaseParasite"/>
        </authorList>
    </citation>
    <scope>IDENTIFICATION</scope>
</reference>
<dbReference type="PANTHER" id="PTHR21178:SF8">
    <property type="entry name" value="CILIA- AND FLAGELLA-ASSOCIATED PROTEIN 61"/>
    <property type="match status" value="1"/>
</dbReference>
<dbReference type="Pfam" id="PF23150">
    <property type="entry name" value="CFAP61_dimer"/>
    <property type="match status" value="1"/>
</dbReference>
<proteinExistence type="predicted"/>
<organism evidence="2">
    <name type="scientific">Echinostoma caproni</name>
    <dbReference type="NCBI Taxonomy" id="27848"/>
    <lineage>
        <taxon>Eukaryota</taxon>
        <taxon>Metazoa</taxon>
        <taxon>Spiralia</taxon>
        <taxon>Lophotrochozoa</taxon>
        <taxon>Platyhelminthes</taxon>
        <taxon>Trematoda</taxon>
        <taxon>Digenea</taxon>
        <taxon>Plagiorchiida</taxon>
        <taxon>Echinostomata</taxon>
        <taxon>Echinostomatoidea</taxon>
        <taxon>Echinostomatidae</taxon>
        <taxon>Echinostoma</taxon>
    </lineage>
</organism>
<protein>
    <submittedName>
        <fullName evidence="2">DUF2431 domain-containing protein</fullName>
    </submittedName>
</protein>
<feature type="domain" description="CFAP61 dimerisation" evidence="1">
    <location>
        <begin position="146"/>
        <end position="192"/>
    </location>
</feature>
<accession>A0A183A902</accession>
<dbReference type="InterPro" id="IPR056299">
    <property type="entry name" value="CFAP61_dimer"/>
</dbReference>
<dbReference type="AlphaFoldDB" id="A0A183A902"/>
<name>A0A183A902_9TREM</name>
<dbReference type="InterPro" id="IPR038884">
    <property type="entry name" value="CFAP61"/>
</dbReference>
<evidence type="ECO:0000259" key="1">
    <source>
        <dbReference type="Pfam" id="PF23150"/>
    </source>
</evidence>